<keyword evidence="9" id="KW-0067">ATP-binding</keyword>
<evidence type="ECO:0000259" key="13">
    <source>
        <dbReference type="Pfam" id="PF20258"/>
    </source>
</evidence>
<keyword evidence="11" id="KW-1015">Disulfide bond</keyword>
<evidence type="ECO:0000256" key="7">
    <source>
        <dbReference type="ARBA" id="ARBA00022694"/>
    </source>
</evidence>
<keyword evidence="10" id="KW-0694">RNA-binding</keyword>
<keyword evidence="8" id="KW-0547">Nucleotide-binding</keyword>
<organism evidence="15 16">
    <name type="scientific">Pseudolycoriella hygida</name>
    <dbReference type="NCBI Taxonomy" id="35572"/>
    <lineage>
        <taxon>Eukaryota</taxon>
        <taxon>Metazoa</taxon>
        <taxon>Ecdysozoa</taxon>
        <taxon>Arthropoda</taxon>
        <taxon>Hexapoda</taxon>
        <taxon>Insecta</taxon>
        <taxon>Pterygota</taxon>
        <taxon>Neoptera</taxon>
        <taxon>Endopterygota</taxon>
        <taxon>Diptera</taxon>
        <taxon>Nematocera</taxon>
        <taxon>Sciaroidea</taxon>
        <taxon>Sciaridae</taxon>
        <taxon>Pseudolycoriella</taxon>
    </lineage>
</organism>
<accession>A0A9Q0MPA1</accession>
<dbReference type="FunFam" id="3.40.50.620:FF:000104">
    <property type="entry name" value="Mitochondrial tRNA-specific 2-thiouridylase 1"/>
    <property type="match status" value="1"/>
</dbReference>
<evidence type="ECO:0000313" key="16">
    <source>
        <dbReference type="Proteomes" id="UP001151699"/>
    </source>
</evidence>
<dbReference type="EC" id="2.8.1.14" evidence="4"/>
<dbReference type="InterPro" id="IPR023382">
    <property type="entry name" value="MnmA-like_central_sf"/>
</dbReference>
<comment type="caution">
    <text evidence="15">The sequence shown here is derived from an EMBL/GenBank/DDBJ whole genome shotgun (WGS) entry which is preliminary data.</text>
</comment>
<feature type="domain" description="tRNA-specific 2-thiouridylase MnmA-like C-terminal" evidence="13">
    <location>
        <begin position="287"/>
        <end position="362"/>
    </location>
</feature>
<dbReference type="Pfam" id="PF20258">
    <property type="entry name" value="tRNA_Me_trans_C"/>
    <property type="match status" value="1"/>
</dbReference>
<comment type="similarity">
    <text evidence="3">Belongs to the MnmA/TRMU family.</text>
</comment>
<evidence type="ECO:0000256" key="10">
    <source>
        <dbReference type="ARBA" id="ARBA00022884"/>
    </source>
</evidence>
<dbReference type="CDD" id="cd01998">
    <property type="entry name" value="MnmA_TRMU-like"/>
    <property type="match status" value="1"/>
</dbReference>
<dbReference type="Gene3D" id="3.40.50.620">
    <property type="entry name" value="HUPs"/>
    <property type="match status" value="1"/>
</dbReference>
<evidence type="ECO:0000256" key="2">
    <source>
        <dbReference type="ARBA" id="ARBA00004173"/>
    </source>
</evidence>
<dbReference type="GO" id="GO:0005524">
    <property type="term" value="F:ATP binding"/>
    <property type="evidence" value="ECO:0007669"/>
    <property type="project" value="UniProtKB-KW"/>
</dbReference>
<dbReference type="GO" id="GO:0002143">
    <property type="term" value="P:tRNA wobble position uridine thiolation"/>
    <property type="evidence" value="ECO:0007669"/>
    <property type="project" value="TreeGrafter"/>
</dbReference>
<dbReference type="InterPro" id="IPR014729">
    <property type="entry name" value="Rossmann-like_a/b/a_fold"/>
</dbReference>
<evidence type="ECO:0000313" key="15">
    <source>
        <dbReference type="EMBL" id="KAJ6635341.1"/>
    </source>
</evidence>
<comment type="catalytic activity">
    <reaction evidence="12">
        <text>5-taurinomethyluridine(34) in tRNA + S-sulfanyl-L-cysteinyl-[protein] + AH2 + ATP = 5-taurinomethyl-2-thiouridine(34) in tRNA + L-cysteinyl-[protein] + A + AMP + diphosphate + H(+)</text>
        <dbReference type="Rhea" id="RHEA:47040"/>
        <dbReference type="Rhea" id="RHEA-COMP:10131"/>
        <dbReference type="Rhea" id="RHEA-COMP:11726"/>
        <dbReference type="Rhea" id="RHEA-COMP:11732"/>
        <dbReference type="Rhea" id="RHEA-COMP:11733"/>
        <dbReference type="ChEBI" id="CHEBI:13193"/>
        <dbReference type="ChEBI" id="CHEBI:15378"/>
        <dbReference type="ChEBI" id="CHEBI:17499"/>
        <dbReference type="ChEBI" id="CHEBI:29950"/>
        <dbReference type="ChEBI" id="CHEBI:30616"/>
        <dbReference type="ChEBI" id="CHEBI:33019"/>
        <dbReference type="ChEBI" id="CHEBI:61963"/>
        <dbReference type="ChEBI" id="CHEBI:87171"/>
        <dbReference type="ChEBI" id="CHEBI:87172"/>
        <dbReference type="ChEBI" id="CHEBI:456215"/>
        <dbReference type="EC" id="2.8.1.14"/>
    </reaction>
</comment>
<feature type="domain" description="tRNA-specific 2-thiouridylase MnmA-like central" evidence="14">
    <location>
        <begin position="214"/>
        <end position="275"/>
    </location>
</feature>
<name>A0A9Q0MPA1_9DIPT</name>
<dbReference type="SUPFAM" id="SSF52402">
    <property type="entry name" value="Adenine nucleotide alpha hydrolases-like"/>
    <property type="match status" value="1"/>
</dbReference>
<dbReference type="PANTHER" id="PTHR11933">
    <property type="entry name" value="TRNA 5-METHYLAMINOMETHYL-2-THIOURIDYLATE -METHYLTRANSFERASE"/>
    <property type="match status" value="1"/>
</dbReference>
<keyword evidence="5" id="KW-0820">tRNA-binding</keyword>
<evidence type="ECO:0000256" key="6">
    <source>
        <dbReference type="ARBA" id="ARBA00022679"/>
    </source>
</evidence>
<evidence type="ECO:0000256" key="11">
    <source>
        <dbReference type="ARBA" id="ARBA00023157"/>
    </source>
</evidence>
<keyword evidence="16" id="KW-1185">Reference proteome</keyword>
<dbReference type="GO" id="GO:0000049">
    <property type="term" value="F:tRNA binding"/>
    <property type="evidence" value="ECO:0007669"/>
    <property type="project" value="UniProtKB-KW"/>
</dbReference>
<evidence type="ECO:0000256" key="1">
    <source>
        <dbReference type="ARBA" id="ARBA00003986"/>
    </source>
</evidence>
<evidence type="ECO:0000256" key="5">
    <source>
        <dbReference type="ARBA" id="ARBA00022555"/>
    </source>
</evidence>
<keyword evidence="7" id="KW-0819">tRNA processing</keyword>
<dbReference type="InterPro" id="IPR046885">
    <property type="entry name" value="MnmA-like_C"/>
</dbReference>
<proteinExistence type="inferred from homology"/>
<dbReference type="InterPro" id="IPR046884">
    <property type="entry name" value="MnmA-like_central"/>
</dbReference>
<dbReference type="InterPro" id="IPR004506">
    <property type="entry name" value="MnmA-like"/>
</dbReference>
<evidence type="ECO:0000256" key="3">
    <source>
        <dbReference type="ARBA" id="ARBA00006191"/>
    </source>
</evidence>
<dbReference type="EMBL" id="WJQU01000004">
    <property type="protein sequence ID" value="KAJ6635341.1"/>
    <property type="molecule type" value="Genomic_DNA"/>
</dbReference>
<evidence type="ECO:0000256" key="12">
    <source>
        <dbReference type="ARBA" id="ARBA00049564"/>
    </source>
</evidence>
<evidence type="ECO:0000256" key="8">
    <source>
        <dbReference type="ARBA" id="ARBA00022741"/>
    </source>
</evidence>
<evidence type="ECO:0000256" key="9">
    <source>
        <dbReference type="ARBA" id="ARBA00022840"/>
    </source>
</evidence>
<sequence>MFRKVAVGISGGVDSAVAALLLKKRGFEVVGAFMKNWDQVDEKGICPGEADWEDAQWVCRKLDIPLVQVNFVKEFWNDVFGHFLKDYQNGLTPVPDILCNRHVKFDRFYHYATQHLNVDAISTGHYARSSFGTYLEHFSEASDNRLLNARDSFKDQTFFLSLIPQMTLRKTMFPLGELLKKEVKEIAKGGGMDRISRKKESTGICFIGKRNFHEFIKEYIEDKPGIFIDFDTGKILGSHNGIHYWTIGQRCNIGGMKKPMFVLARNIIDNSITVVGGTDHPALYTTTVYTSTPYWIAENPLDKGILNCRFRFQHTKELVNCVVAKTASNGLHIKLEKALRAITPGQYAVFYKDGECLGSARITEPGPSLHFCSNVDSKYLETSFTGVENVARVCH</sequence>
<comment type="function">
    <text evidence="1">Catalyzes the 2-thiolation of uridine at the wobble position (U34) of mitochondrial tRNA(Lys), tRNA(Glu) and tRNA(Gln). Required for the formation of 5-taurinomethyl-2-thiouridine (tm5s2U) of mitochondrial tRNA(Lys), tRNA(Glu), and tRNA(Gln) at the wobble position. ATP is required to activate the C2 atom of the wobble base.</text>
</comment>
<dbReference type="Gene3D" id="2.30.30.280">
    <property type="entry name" value="Adenine nucleotide alpha hydrolases-like domains"/>
    <property type="match status" value="1"/>
</dbReference>
<evidence type="ECO:0000256" key="4">
    <source>
        <dbReference type="ARBA" id="ARBA00011953"/>
    </source>
</evidence>
<dbReference type="HAMAP" id="MF_00144">
    <property type="entry name" value="tRNA_thiouridyl_MnmA"/>
    <property type="match status" value="1"/>
</dbReference>
<dbReference type="AlphaFoldDB" id="A0A9Q0MPA1"/>
<gene>
    <name evidence="15" type="ORF">Bhyg_13926</name>
</gene>
<dbReference type="OrthoDB" id="3685at2759"/>
<dbReference type="Proteomes" id="UP001151699">
    <property type="component" value="Chromosome C"/>
</dbReference>
<dbReference type="GO" id="GO:0005739">
    <property type="term" value="C:mitochondrion"/>
    <property type="evidence" value="ECO:0007669"/>
    <property type="project" value="UniProtKB-SubCell"/>
</dbReference>
<dbReference type="Gene3D" id="2.40.30.10">
    <property type="entry name" value="Translation factors"/>
    <property type="match status" value="1"/>
</dbReference>
<dbReference type="NCBIfam" id="TIGR00420">
    <property type="entry name" value="trmU"/>
    <property type="match status" value="1"/>
</dbReference>
<reference evidence="15" key="1">
    <citation type="submission" date="2022-07" db="EMBL/GenBank/DDBJ databases">
        <authorList>
            <person name="Trinca V."/>
            <person name="Uliana J.V.C."/>
            <person name="Torres T.T."/>
            <person name="Ward R.J."/>
            <person name="Monesi N."/>
        </authorList>
    </citation>
    <scope>NUCLEOTIDE SEQUENCE</scope>
    <source>
        <strain evidence="15">HSMRA1968</strain>
        <tissue evidence="15">Whole embryos</tissue>
    </source>
</reference>
<dbReference type="Pfam" id="PF20259">
    <property type="entry name" value="tRNA_Me_trans_M"/>
    <property type="match status" value="1"/>
</dbReference>
<dbReference type="FunFam" id="2.30.30.280:FF:000001">
    <property type="entry name" value="tRNA-specific 2-thiouridylase MnmA"/>
    <property type="match status" value="1"/>
</dbReference>
<dbReference type="PANTHER" id="PTHR11933:SF5">
    <property type="entry name" value="MITOCHONDRIAL TRNA-SPECIFIC 2-THIOURIDYLASE 1"/>
    <property type="match status" value="1"/>
</dbReference>
<dbReference type="GO" id="GO:0061708">
    <property type="term" value="F:tRNA-5-taurinomethyluridine 2-sulfurtransferase"/>
    <property type="evidence" value="ECO:0007669"/>
    <property type="project" value="UniProtKB-EC"/>
</dbReference>
<dbReference type="Pfam" id="PF03054">
    <property type="entry name" value="tRNA_Me_trans"/>
    <property type="match status" value="1"/>
</dbReference>
<protein>
    <recommendedName>
        <fullName evidence="4">tRNA-5-taurinomethyluridine 2-sulfurtransferase</fullName>
        <ecNumber evidence="4">2.8.1.14</ecNumber>
    </recommendedName>
</protein>
<comment type="subcellular location">
    <subcellularLocation>
        <location evidence="2">Mitochondrion</location>
    </subcellularLocation>
</comment>
<evidence type="ECO:0000259" key="14">
    <source>
        <dbReference type="Pfam" id="PF20259"/>
    </source>
</evidence>
<dbReference type="NCBIfam" id="NF001138">
    <property type="entry name" value="PRK00143.1"/>
    <property type="match status" value="1"/>
</dbReference>
<keyword evidence="6" id="KW-0808">Transferase</keyword>